<evidence type="ECO:0000313" key="6">
    <source>
        <dbReference type="EMBL" id="MBB3126528.1"/>
    </source>
</evidence>
<accession>A0A839TMA8</accession>
<evidence type="ECO:0000313" key="7">
    <source>
        <dbReference type="Proteomes" id="UP000517523"/>
    </source>
</evidence>
<dbReference type="InterPro" id="IPR023772">
    <property type="entry name" value="DNA-bd_HTH_TetR-type_CS"/>
</dbReference>
<proteinExistence type="predicted"/>
<dbReference type="RefSeq" id="WP_183579840.1">
    <property type="nucleotide sequence ID" value="NZ_JACHXJ010000001.1"/>
</dbReference>
<evidence type="ECO:0000256" key="1">
    <source>
        <dbReference type="ARBA" id="ARBA00023015"/>
    </source>
</evidence>
<dbReference type="GO" id="GO:0000976">
    <property type="term" value="F:transcription cis-regulatory region binding"/>
    <property type="evidence" value="ECO:0007669"/>
    <property type="project" value="TreeGrafter"/>
</dbReference>
<keyword evidence="3" id="KW-0804">Transcription</keyword>
<protein>
    <submittedName>
        <fullName evidence="6">AcrR family transcriptional regulator</fullName>
    </submittedName>
</protein>
<organism evidence="6 7">
    <name type="scientific">Paenibacillus rhizosphaerae</name>
    <dbReference type="NCBI Taxonomy" id="297318"/>
    <lineage>
        <taxon>Bacteria</taxon>
        <taxon>Bacillati</taxon>
        <taxon>Bacillota</taxon>
        <taxon>Bacilli</taxon>
        <taxon>Bacillales</taxon>
        <taxon>Paenibacillaceae</taxon>
        <taxon>Paenibacillus</taxon>
    </lineage>
</organism>
<dbReference type="GO" id="GO:0003700">
    <property type="term" value="F:DNA-binding transcription factor activity"/>
    <property type="evidence" value="ECO:0007669"/>
    <property type="project" value="TreeGrafter"/>
</dbReference>
<dbReference type="PRINTS" id="PR00455">
    <property type="entry name" value="HTHTETR"/>
</dbReference>
<keyword evidence="1" id="KW-0805">Transcription regulation</keyword>
<dbReference type="Proteomes" id="UP000517523">
    <property type="component" value="Unassembled WGS sequence"/>
</dbReference>
<gene>
    <name evidence="6" type="ORF">FHS19_001182</name>
</gene>
<dbReference type="Gene3D" id="1.10.357.10">
    <property type="entry name" value="Tetracycline Repressor, domain 2"/>
    <property type="match status" value="1"/>
</dbReference>
<feature type="DNA-binding region" description="H-T-H motif" evidence="4">
    <location>
        <begin position="32"/>
        <end position="51"/>
    </location>
</feature>
<dbReference type="SUPFAM" id="SSF46689">
    <property type="entry name" value="Homeodomain-like"/>
    <property type="match status" value="1"/>
</dbReference>
<evidence type="ECO:0000256" key="2">
    <source>
        <dbReference type="ARBA" id="ARBA00023125"/>
    </source>
</evidence>
<dbReference type="InterPro" id="IPR050109">
    <property type="entry name" value="HTH-type_TetR-like_transc_reg"/>
</dbReference>
<dbReference type="InterPro" id="IPR001647">
    <property type="entry name" value="HTH_TetR"/>
</dbReference>
<dbReference type="PROSITE" id="PS50977">
    <property type="entry name" value="HTH_TETR_2"/>
    <property type="match status" value="1"/>
</dbReference>
<sequence>MARDASTSVNRRTDIISAAIEVFAETGYYRATTAQVAQRAHISQPYVFRFFSTKEALLLAALEVSWSRMIDSFQQVVKSASPERLEAELITEYEKIMENHRNEILLQMQSQTIQEEAIQEATRNGFREVRQIILQAFREARIPQAEERTMLFLARGMLCNVADAISLPELKEGQGDGRGLLSLMDFFMNSY</sequence>
<dbReference type="PROSITE" id="PS01081">
    <property type="entry name" value="HTH_TETR_1"/>
    <property type="match status" value="1"/>
</dbReference>
<dbReference type="AlphaFoldDB" id="A0A839TMA8"/>
<evidence type="ECO:0000259" key="5">
    <source>
        <dbReference type="PROSITE" id="PS50977"/>
    </source>
</evidence>
<name>A0A839TMA8_9BACL</name>
<dbReference type="PANTHER" id="PTHR30055:SF234">
    <property type="entry name" value="HTH-TYPE TRANSCRIPTIONAL REGULATOR BETI"/>
    <property type="match status" value="1"/>
</dbReference>
<dbReference type="PANTHER" id="PTHR30055">
    <property type="entry name" value="HTH-TYPE TRANSCRIPTIONAL REGULATOR RUTR"/>
    <property type="match status" value="1"/>
</dbReference>
<reference evidence="6 7" key="1">
    <citation type="submission" date="2020-08" db="EMBL/GenBank/DDBJ databases">
        <title>Genomic Encyclopedia of Type Strains, Phase III (KMG-III): the genomes of soil and plant-associated and newly described type strains.</title>
        <authorList>
            <person name="Whitman W."/>
        </authorList>
    </citation>
    <scope>NUCLEOTIDE SEQUENCE [LARGE SCALE GENOMIC DNA]</scope>
    <source>
        <strain evidence="6 7">CECT 5831</strain>
    </source>
</reference>
<feature type="domain" description="HTH tetR-type" evidence="5">
    <location>
        <begin position="9"/>
        <end position="69"/>
    </location>
</feature>
<dbReference type="Pfam" id="PF00440">
    <property type="entry name" value="TetR_N"/>
    <property type="match status" value="1"/>
</dbReference>
<dbReference type="InterPro" id="IPR009057">
    <property type="entry name" value="Homeodomain-like_sf"/>
</dbReference>
<comment type="caution">
    <text evidence="6">The sequence shown here is derived from an EMBL/GenBank/DDBJ whole genome shotgun (WGS) entry which is preliminary data.</text>
</comment>
<evidence type="ECO:0000256" key="3">
    <source>
        <dbReference type="ARBA" id="ARBA00023163"/>
    </source>
</evidence>
<dbReference type="EMBL" id="JACHXJ010000001">
    <property type="protein sequence ID" value="MBB3126528.1"/>
    <property type="molecule type" value="Genomic_DNA"/>
</dbReference>
<keyword evidence="2 4" id="KW-0238">DNA-binding</keyword>
<evidence type="ECO:0000256" key="4">
    <source>
        <dbReference type="PROSITE-ProRule" id="PRU00335"/>
    </source>
</evidence>